<evidence type="ECO:0000313" key="1">
    <source>
        <dbReference type="EMBL" id="GAJ02170.1"/>
    </source>
</evidence>
<reference evidence="1" key="1">
    <citation type="journal article" date="2014" name="Front. Microbiol.">
        <title>High frequency of phylogenetically diverse reductive dehalogenase-homologous genes in deep subseafloor sedimentary metagenomes.</title>
        <authorList>
            <person name="Kawai M."/>
            <person name="Futagami T."/>
            <person name="Toyoda A."/>
            <person name="Takaki Y."/>
            <person name="Nishi S."/>
            <person name="Hori S."/>
            <person name="Arai W."/>
            <person name="Tsubouchi T."/>
            <person name="Morono Y."/>
            <person name="Uchiyama I."/>
            <person name="Ito T."/>
            <person name="Fujiyama A."/>
            <person name="Inagaki F."/>
            <person name="Takami H."/>
        </authorList>
    </citation>
    <scope>NUCLEOTIDE SEQUENCE</scope>
    <source>
        <strain evidence="1">Expedition CK06-06</strain>
    </source>
</reference>
<comment type="caution">
    <text evidence="1">The sequence shown here is derived from an EMBL/GenBank/DDBJ whole genome shotgun (WGS) entry which is preliminary data.</text>
</comment>
<feature type="non-terminal residue" evidence="1">
    <location>
        <position position="1"/>
    </location>
</feature>
<dbReference type="AlphaFoldDB" id="X1V9K1"/>
<gene>
    <name evidence="1" type="ORF">S12H4_30205</name>
</gene>
<name>X1V9K1_9ZZZZ</name>
<protein>
    <submittedName>
        <fullName evidence="1">Uncharacterized protein</fullName>
    </submittedName>
</protein>
<dbReference type="EMBL" id="BARW01017496">
    <property type="protein sequence ID" value="GAJ02170.1"/>
    <property type="molecule type" value="Genomic_DNA"/>
</dbReference>
<proteinExistence type="predicted"/>
<sequence>PDIQPYLERNQKIAEALKALKTFKEIGGLDGQVIAKCLESLENLCPALISTEDPMDDTHYITENYRLLIALGHMTSVSAYNPSSDTSKLKESASDALNCLLPPFSHPELQASADLALSQLLTGSFSTTFNDASQYQLDQVVLYSLRNHLHKPEIAFQAYHAFCQLSDGYHDKKIDLAKVHTAQNTVALLNYQSILDIAQKALLSCKDSDTANPHEIALLESLLAQKTYQPEVMTFCCQSPAFVEAFKLAHPGKGYFTLPEHCVLKSIQGEHKNMCIGLPK</sequence>
<organism evidence="1">
    <name type="scientific">marine sediment metagenome</name>
    <dbReference type="NCBI Taxonomy" id="412755"/>
    <lineage>
        <taxon>unclassified sequences</taxon>
        <taxon>metagenomes</taxon>
        <taxon>ecological metagenomes</taxon>
    </lineage>
</organism>
<feature type="non-terminal residue" evidence="1">
    <location>
        <position position="280"/>
    </location>
</feature>
<accession>X1V9K1</accession>